<protein>
    <submittedName>
        <fullName evidence="3">Uncharacterized protein</fullName>
    </submittedName>
</protein>
<dbReference type="PANTHER" id="PTHR36302:SF1">
    <property type="entry name" value="COPPER CHAPERONE PCU(A)C"/>
    <property type="match status" value="1"/>
</dbReference>
<gene>
    <name evidence="3" type="ORF">CPELA_04900</name>
</gene>
<dbReference type="Proteomes" id="UP000288929">
    <property type="component" value="Chromosome"/>
</dbReference>
<accession>A0A410W8G9</accession>
<feature type="signal peptide" evidence="2">
    <location>
        <begin position="1"/>
        <end position="27"/>
    </location>
</feature>
<dbReference type="InterPro" id="IPR007410">
    <property type="entry name" value="LpqE-like"/>
</dbReference>
<organism evidence="3 4">
    <name type="scientific">Corynebacterium pelargi</name>
    <dbReference type="NCBI Taxonomy" id="1471400"/>
    <lineage>
        <taxon>Bacteria</taxon>
        <taxon>Bacillati</taxon>
        <taxon>Actinomycetota</taxon>
        <taxon>Actinomycetes</taxon>
        <taxon>Mycobacteriales</taxon>
        <taxon>Corynebacteriaceae</taxon>
        <taxon>Corynebacterium</taxon>
    </lineage>
</organism>
<dbReference type="InterPro" id="IPR036182">
    <property type="entry name" value="PCuAC_sf"/>
</dbReference>
<evidence type="ECO:0000313" key="3">
    <source>
        <dbReference type="EMBL" id="QAU52252.1"/>
    </source>
</evidence>
<name>A0A410W8G9_9CORY</name>
<dbReference type="Gene3D" id="2.60.40.1890">
    <property type="entry name" value="PCu(A)C copper chaperone"/>
    <property type="match status" value="1"/>
</dbReference>
<dbReference type="RefSeq" id="WP_229718334.1">
    <property type="nucleotide sequence ID" value="NZ_BMCX01000001.1"/>
</dbReference>
<sequence length="204" mass="21336" precursor="true">MKVQSIALKSIACVGATALLLAGCSNSEQDSATSSAASLTQSTESTSSTETPSEAKLTVTDPYVKAMEGDKDMTAIFGVLHNDSDSDINVVGFSATIDAKKFEMHEVVDGQMREKEGGFTIPAGQSLVLEPGKEHMMVLGVTEPVKAGDKVDLTLELGDGSTVEVPDVPVRTIGAGDENYGSDADDMKDMGASESPSAEHEHNH</sequence>
<evidence type="ECO:0000256" key="2">
    <source>
        <dbReference type="SAM" id="SignalP"/>
    </source>
</evidence>
<reference evidence="3 4" key="1">
    <citation type="submission" date="2019-01" db="EMBL/GenBank/DDBJ databases">
        <authorList>
            <person name="Ruckert C."/>
            <person name="Busche T."/>
            <person name="Kalinowski J."/>
        </authorList>
    </citation>
    <scope>NUCLEOTIDE SEQUENCE [LARGE SCALE GENOMIC DNA]</scope>
    <source>
        <strain evidence="3 4">136/3</strain>
    </source>
</reference>
<feature type="region of interest" description="Disordered" evidence="1">
    <location>
        <begin position="169"/>
        <end position="204"/>
    </location>
</feature>
<keyword evidence="2" id="KW-0732">Signal</keyword>
<dbReference type="PANTHER" id="PTHR36302">
    <property type="entry name" value="BLR7088 PROTEIN"/>
    <property type="match status" value="1"/>
</dbReference>
<dbReference type="KEGG" id="cpeg:CPELA_04900"/>
<feature type="compositionally biased region" description="Basic and acidic residues" evidence="1">
    <location>
        <begin position="185"/>
        <end position="204"/>
    </location>
</feature>
<dbReference type="AlphaFoldDB" id="A0A410W8G9"/>
<evidence type="ECO:0000256" key="1">
    <source>
        <dbReference type="SAM" id="MobiDB-lite"/>
    </source>
</evidence>
<dbReference type="Pfam" id="PF04314">
    <property type="entry name" value="PCuAC"/>
    <property type="match status" value="1"/>
</dbReference>
<keyword evidence="4" id="KW-1185">Reference proteome</keyword>
<evidence type="ECO:0000313" key="4">
    <source>
        <dbReference type="Proteomes" id="UP000288929"/>
    </source>
</evidence>
<feature type="region of interest" description="Disordered" evidence="1">
    <location>
        <begin position="35"/>
        <end position="55"/>
    </location>
</feature>
<dbReference type="EMBL" id="CP035299">
    <property type="protein sequence ID" value="QAU52252.1"/>
    <property type="molecule type" value="Genomic_DNA"/>
</dbReference>
<feature type="chain" id="PRO_5043613257" evidence="2">
    <location>
        <begin position="28"/>
        <end position="204"/>
    </location>
</feature>
<proteinExistence type="predicted"/>
<dbReference type="PROSITE" id="PS51257">
    <property type="entry name" value="PROKAR_LIPOPROTEIN"/>
    <property type="match status" value="1"/>
</dbReference>
<dbReference type="InterPro" id="IPR058248">
    <property type="entry name" value="Lxx211020-like"/>
</dbReference>
<dbReference type="SUPFAM" id="SSF110087">
    <property type="entry name" value="DR1885-like metal-binding protein"/>
    <property type="match status" value="1"/>
</dbReference>